<dbReference type="InterPro" id="IPR050226">
    <property type="entry name" value="NagZ_Beta-hexosaminidase"/>
</dbReference>
<dbReference type="EC" id="3.2.1.52" evidence="3"/>
<evidence type="ECO:0000256" key="3">
    <source>
        <dbReference type="ARBA" id="ARBA00012663"/>
    </source>
</evidence>
<evidence type="ECO:0000259" key="9">
    <source>
        <dbReference type="Pfam" id="PF01915"/>
    </source>
</evidence>
<feature type="signal peptide" evidence="7">
    <location>
        <begin position="1"/>
        <end position="19"/>
    </location>
</feature>
<keyword evidence="5" id="KW-0326">Glycosidase</keyword>
<dbReference type="InterPro" id="IPR017853">
    <property type="entry name" value="GH"/>
</dbReference>
<evidence type="ECO:0000313" key="10">
    <source>
        <dbReference type="EMBL" id="GGK64625.1"/>
    </source>
</evidence>
<dbReference type="InterPro" id="IPR001764">
    <property type="entry name" value="Glyco_hydro_3_N"/>
</dbReference>
<protein>
    <recommendedName>
        <fullName evidence="3">beta-N-acetylhexosaminidase</fullName>
        <ecNumber evidence="3">3.2.1.52</ecNumber>
    </recommendedName>
</protein>
<feature type="domain" description="Glycoside hydrolase family 3 N-terminal" evidence="8">
    <location>
        <begin position="67"/>
        <end position="397"/>
    </location>
</feature>
<feature type="region of interest" description="Disordered" evidence="6">
    <location>
        <begin position="14"/>
        <end position="49"/>
    </location>
</feature>
<keyword evidence="4" id="KW-0378">Hydrolase</keyword>
<reference evidence="10" key="2">
    <citation type="submission" date="2020-09" db="EMBL/GenBank/DDBJ databases">
        <authorList>
            <person name="Sun Q."/>
            <person name="Ohkuma M."/>
        </authorList>
    </citation>
    <scope>NUCLEOTIDE SEQUENCE</scope>
    <source>
        <strain evidence="10">JCM 13064</strain>
    </source>
</reference>
<sequence>MLLAILAAGCAGAASPATQAPPTRSVPPPATPSGASSPTPTPASSATSSPGASAAAVVAARLAKMSLAEKVGQLFMPVVYGPRADGAHGENQARFGVASPAAVVAKYHPGGVILFPWAGNVANAGQVAALTRGLQKAAEIPLLIGADQENGVVSRLGSIVTDVPGAMAVGATGEPDDARAAAQVTGAELRALGINLDFAPVADVNVNPANPVIGSRSYGSDPSRVGAMVGAAVEGFHEAGVGSAAKHFPGHGDTTTDSHTGLPVIRHTRSQWDRLDAPPFRQAIKRGVDVIMSAHVVMPKLDPSGDPATLSKPILTGLLRDELGYDGVVTTDALDMRGVREKYGDAEVAVRAILAGVDLLLMPPDFRKAYTAVLDAVKSGRISRDRLDRSVTRLLTLKAERGILDGDPVDAGEAAGVVRSSEHRKIAQGIADRSVTAVKGAKSLPVKGKVLVTGPAGRRLADMLDGATASGTGDTPTAAQIASARSAAAGADTVVVTTKDAGPAQTRLVDAMAGTGKKVVIVSMGAPYELERLRGYDTALAVYSDGATSLRAAAKALTGTLTPKGTLPVDLKR</sequence>
<dbReference type="PANTHER" id="PTHR30480">
    <property type="entry name" value="BETA-HEXOSAMINIDASE-RELATED"/>
    <property type="match status" value="1"/>
</dbReference>
<accession>A0A917VD75</accession>
<evidence type="ECO:0000256" key="6">
    <source>
        <dbReference type="SAM" id="MobiDB-lite"/>
    </source>
</evidence>
<dbReference type="FunFam" id="3.20.20.300:FF:000014">
    <property type="entry name" value="Beta-hexosaminidase, lipoprotein"/>
    <property type="match status" value="1"/>
</dbReference>
<keyword evidence="11" id="KW-1185">Reference proteome</keyword>
<gene>
    <name evidence="10" type="ORF">GCM10007964_04620</name>
</gene>
<dbReference type="AlphaFoldDB" id="A0A917VD75"/>
<proteinExistence type="inferred from homology"/>
<keyword evidence="7" id="KW-0732">Signal</keyword>
<evidence type="ECO:0000256" key="7">
    <source>
        <dbReference type="SAM" id="SignalP"/>
    </source>
</evidence>
<dbReference type="InterPro" id="IPR036881">
    <property type="entry name" value="Glyco_hydro_3_C_sf"/>
</dbReference>
<dbReference type="EMBL" id="BMNT01000002">
    <property type="protein sequence ID" value="GGK64625.1"/>
    <property type="molecule type" value="Genomic_DNA"/>
</dbReference>
<dbReference type="Proteomes" id="UP000645217">
    <property type="component" value="Unassembled WGS sequence"/>
</dbReference>
<evidence type="ECO:0000256" key="1">
    <source>
        <dbReference type="ARBA" id="ARBA00001231"/>
    </source>
</evidence>
<dbReference type="SUPFAM" id="SSF52279">
    <property type="entry name" value="Beta-D-glucan exohydrolase, C-terminal domain"/>
    <property type="match status" value="1"/>
</dbReference>
<evidence type="ECO:0000256" key="2">
    <source>
        <dbReference type="ARBA" id="ARBA00005336"/>
    </source>
</evidence>
<dbReference type="Pfam" id="PF00933">
    <property type="entry name" value="Glyco_hydro_3"/>
    <property type="match status" value="1"/>
</dbReference>
<dbReference type="GO" id="GO:0005975">
    <property type="term" value="P:carbohydrate metabolic process"/>
    <property type="evidence" value="ECO:0007669"/>
    <property type="project" value="InterPro"/>
</dbReference>
<comment type="catalytic activity">
    <reaction evidence="1">
        <text>Hydrolysis of terminal non-reducing N-acetyl-D-hexosamine residues in N-acetyl-beta-D-hexosaminides.</text>
        <dbReference type="EC" id="3.2.1.52"/>
    </reaction>
</comment>
<dbReference type="Pfam" id="PF01915">
    <property type="entry name" value="Glyco_hydro_3_C"/>
    <property type="match status" value="1"/>
</dbReference>
<dbReference type="PANTHER" id="PTHR30480:SF13">
    <property type="entry name" value="BETA-HEXOSAMINIDASE"/>
    <property type="match status" value="1"/>
</dbReference>
<organism evidence="10 11">
    <name type="scientific">Sphaerisporangium melleum</name>
    <dbReference type="NCBI Taxonomy" id="321316"/>
    <lineage>
        <taxon>Bacteria</taxon>
        <taxon>Bacillati</taxon>
        <taxon>Actinomycetota</taxon>
        <taxon>Actinomycetes</taxon>
        <taxon>Streptosporangiales</taxon>
        <taxon>Streptosporangiaceae</taxon>
        <taxon>Sphaerisporangium</taxon>
    </lineage>
</organism>
<dbReference type="SUPFAM" id="SSF51445">
    <property type="entry name" value="(Trans)glycosidases"/>
    <property type="match status" value="1"/>
</dbReference>
<dbReference type="GO" id="GO:0009254">
    <property type="term" value="P:peptidoglycan turnover"/>
    <property type="evidence" value="ECO:0007669"/>
    <property type="project" value="TreeGrafter"/>
</dbReference>
<comment type="caution">
    <text evidence="10">The sequence shown here is derived from an EMBL/GenBank/DDBJ whole genome shotgun (WGS) entry which is preliminary data.</text>
</comment>
<feature type="chain" id="PRO_5039279199" description="beta-N-acetylhexosaminidase" evidence="7">
    <location>
        <begin position="20"/>
        <end position="573"/>
    </location>
</feature>
<feature type="compositionally biased region" description="Low complexity" evidence="6">
    <location>
        <begin position="14"/>
        <end position="23"/>
    </location>
</feature>
<evidence type="ECO:0000256" key="5">
    <source>
        <dbReference type="ARBA" id="ARBA00023295"/>
    </source>
</evidence>
<evidence type="ECO:0000256" key="4">
    <source>
        <dbReference type="ARBA" id="ARBA00022801"/>
    </source>
</evidence>
<name>A0A917VD75_9ACTN</name>
<feature type="compositionally biased region" description="Low complexity" evidence="6">
    <location>
        <begin position="32"/>
        <end position="49"/>
    </location>
</feature>
<comment type="similarity">
    <text evidence="2">Belongs to the glycosyl hydrolase 3 family.</text>
</comment>
<evidence type="ECO:0000259" key="8">
    <source>
        <dbReference type="Pfam" id="PF00933"/>
    </source>
</evidence>
<dbReference type="InterPro" id="IPR002772">
    <property type="entry name" value="Glyco_hydro_3_C"/>
</dbReference>
<dbReference type="Gene3D" id="3.40.50.1700">
    <property type="entry name" value="Glycoside hydrolase family 3 C-terminal domain"/>
    <property type="match status" value="1"/>
</dbReference>
<reference evidence="10" key="1">
    <citation type="journal article" date="2014" name="Int. J. Syst. Evol. Microbiol.">
        <title>Complete genome sequence of Corynebacterium casei LMG S-19264T (=DSM 44701T), isolated from a smear-ripened cheese.</title>
        <authorList>
            <consortium name="US DOE Joint Genome Institute (JGI-PGF)"/>
            <person name="Walter F."/>
            <person name="Albersmeier A."/>
            <person name="Kalinowski J."/>
            <person name="Ruckert C."/>
        </authorList>
    </citation>
    <scope>NUCLEOTIDE SEQUENCE</scope>
    <source>
        <strain evidence="10">JCM 13064</strain>
    </source>
</reference>
<feature type="domain" description="Glycoside hydrolase family 3 C-terminal" evidence="9">
    <location>
        <begin position="409"/>
        <end position="571"/>
    </location>
</feature>
<dbReference type="InterPro" id="IPR036962">
    <property type="entry name" value="Glyco_hydro_3_N_sf"/>
</dbReference>
<evidence type="ECO:0000313" key="11">
    <source>
        <dbReference type="Proteomes" id="UP000645217"/>
    </source>
</evidence>
<dbReference type="Gene3D" id="3.20.20.300">
    <property type="entry name" value="Glycoside hydrolase, family 3, N-terminal domain"/>
    <property type="match status" value="1"/>
</dbReference>
<dbReference type="GO" id="GO:0004563">
    <property type="term" value="F:beta-N-acetylhexosaminidase activity"/>
    <property type="evidence" value="ECO:0007669"/>
    <property type="project" value="UniProtKB-EC"/>
</dbReference>